<dbReference type="GeneID" id="73470756"/>
<sequence length="266" mass="31189">MSFKDAFQKYIDHPKDHHDLVLFHDENVIIIKDGFPKSLRHLLVIPRNPIITKQHPLDVFNSNYDEYTGEGLYQLISKYVDKAKQLIIDDLIQKFNLNPEEYRLKLDEFKNTFIKAGVHSIPSLSNLHIHVLTQDFHSPRMKNKKHYNSFTTKFFVPFEQLNPIFNEKYYKLNNTNHPIDDDYDPDSDYGSNSSASDEDEYRPKFIRHIRLKASLLDIISNTPYKCTSCDSTFGNSLVKLKDHLSKEYQKRYSIFGDPSILSPNNI</sequence>
<gene>
    <name evidence="2" type="ORF">J8A68_003956</name>
</gene>
<dbReference type="GO" id="GO:0003697">
    <property type="term" value="F:single-stranded DNA binding"/>
    <property type="evidence" value="ECO:0007669"/>
    <property type="project" value="TreeGrafter"/>
</dbReference>
<organism evidence="2 3">
    <name type="scientific">[Candida] subhashii</name>
    <dbReference type="NCBI Taxonomy" id="561895"/>
    <lineage>
        <taxon>Eukaryota</taxon>
        <taxon>Fungi</taxon>
        <taxon>Dikarya</taxon>
        <taxon>Ascomycota</taxon>
        <taxon>Saccharomycotina</taxon>
        <taxon>Pichiomycetes</taxon>
        <taxon>Debaryomycetaceae</taxon>
        <taxon>Spathaspora</taxon>
    </lineage>
</organism>
<comment type="caution">
    <text evidence="2">The sequence shown here is derived from an EMBL/GenBank/DDBJ whole genome shotgun (WGS) entry which is preliminary data.</text>
</comment>
<dbReference type="Pfam" id="PF11969">
    <property type="entry name" value="DcpS_C"/>
    <property type="match status" value="1"/>
</dbReference>
<dbReference type="GO" id="GO:0000012">
    <property type="term" value="P:single strand break repair"/>
    <property type="evidence" value="ECO:0007669"/>
    <property type="project" value="TreeGrafter"/>
</dbReference>
<dbReference type="GO" id="GO:0033699">
    <property type="term" value="F:DNA 5'-adenosine monophosphate hydrolase activity"/>
    <property type="evidence" value="ECO:0007669"/>
    <property type="project" value="TreeGrafter"/>
</dbReference>
<keyword evidence="3" id="KW-1185">Reference proteome</keyword>
<dbReference type="GO" id="GO:0003725">
    <property type="term" value="F:double-stranded RNA binding"/>
    <property type="evidence" value="ECO:0007669"/>
    <property type="project" value="TreeGrafter"/>
</dbReference>
<dbReference type="Proteomes" id="UP000694255">
    <property type="component" value="Unassembled WGS sequence"/>
</dbReference>
<feature type="region of interest" description="Disordered" evidence="1">
    <location>
        <begin position="176"/>
        <end position="198"/>
    </location>
</feature>
<dbReference type="EMBL" id="JAGSYN010000172">
    <property type="protein sequence ID" value="KAG7662513.1"/>
    <property type="molecule type" value="Genomic_DNA"/>
</dbReference>
<reference evidence="2 3" key="1">
    <citation type="journal article" date="2021" name="DNA Res.">
        <title>Genome analysis of Candida subhashii reveals its hybrid nature and dual mitochondrial genome conformations.</title>
        <authorList>
            <person name="Mixao V."/>
            <person name="Hegedusova E."/>
            <person name="Saus E."/>
            <person name="Pryszcz L.P."/>
            <person name="Cillingova A."/>
            <person name="Nosek J."/>
            <person name="Gabaldon T."/>
        </authorList>
    </citation>
    <scope>NUCLEOTIDE SEQUENCE [LARGE SCALE GENOMIC DNA]</scope>
    <source>
        <strain evidence="2 3">CBS 10753</strain>
    </source>
</reference>
<dbReference type="PANTHER" id="PTHR12486">
    <property type="entry name" value="APRATAXIN-RELATED"/>
    <property type="match status" value="1"/>
</dbReference>
<dbReference type="RefSeq" id="XP_049262746.1">
    <property type="nucleotide sequence ID" value="XM_049407865.1"/>
</dbReference>
<proteinExistence type="predicted"/>
<dbReference type="PANTHER" id="PTHR12486:SF4">
    <property type="entry name" value="APRATAXIN"/>
    <property type="match status" value="1"/>
</dbReference>
<evidence type="ECO:0000313" key="2">
    <source>
        <dbReference type="EMBL" id="KAG7662513.1"/>
    </source>
</evidence>
<dbReference type="GO" id="GO:1990165">
    <property type="term" value="F:single-strand break-containing DNA binding"/>
    <property type="evidence" value="ECO:0007669"/>
    <property type="project" value="TreeGrafter"/>
</dbReference>
<dbReference type="OrthoDB" id="3512845at2759"/>
<accession>A0A8J5QL83</accession>
<dbReference type="AlphaFoldDB" id="A0A8J5QL83"/>
<name>A0A8J5QL83_9ASCO</name>
<dbReference type="GO" id="GO:0005634">
    <property type="term" value="C:nucleus"/>
    <property type="evidence" value="ECO:0007669"/>
    <property type="project" value="TreeGrafter"/>
</dbReference>
<dbReference type="GO" id="GO:0030983">
    <property type="term" value="F:mismatched DNA binding"/>
    <property type="evidence" value="ECO:0007669"/>
    <property type="project" value="TreeGrafter"/>
</dbReference>
<protein>
    <submittedName>
        <fullName evidence="2">HNT3</fullName>
    </submittedName>
</protein>
<evidence type="ECO:0000256" key="1">
    <source>
        <dbReference type="SAM" id="MobiDB-lite"/>
    </source>
</evidence>
<evidence type="ECO:0000313" key="3">
    <source>
        <dbReference type="Proteomes" id="UP000694255"/>
    </source>
</evidence>